<sequence length="281" mass="33285">MMKILYFYLSGLLLLWSSCQRPTMLDFALRYAGENRVELEKVLDHYRNDSLKYRAAVFLIGNMPYHYFYTGAQLDSLRQGYRWMQRTGLSAKAVKHKLWKTFGEPDVRRWTKRNDARSVTADFLIRHIDYVFGVWEKRPWASYYSFEDFCEFVLPYRIEREPLEFWQEAYVRRYGRLCDSLCAVNPDVVFVASALNDHLRAEQNWYASSDLSFVEYGALQLLDERFGGCRELSGFNVALFRALGIPCGIDRVVQNPHRIGSHMWTFMVDTDGRKLPYLWNY</sequence>
<evidence type="ECO:0000259" key="1">
    <source>
        <dbReference type="Pfam" id="PF01841"/>
    </source>
</evidence>
<dbReference type="PANTHER" id="PTHR35532">
    <property type="entry name" value="SIMILAR TO POLYHYDROXYALKANOATE DEPOLYMERASE"/>
    <property type="match status" value="1"/>
</dbReference>
<dbReference type="GeneID" id="61276886"/>
<comment type="caution">
    <text evidence="2">The sequence shown here is derived from an EMBL/GenBank/DDBJ whole genome shotgun (WGS) entry which is preliminary data.</text>
</comment>
<dbReference type="Proteomes" id="UP001199750">
    <property type="component" value="Unassembled WGS sequence"/>
</dbReference>
<gene>
    <name evidence="2" type="ORF">L0P03_06880</name>
</gene>
<organism evidence="2 3">
    <name type="scientific">Odoribacter splanchnicus</name>
    <dbReference type="NCBI Taxonomy" id="28118"/>
    <lineage>
        <taxon>Bacteria</taxon>
        <taxon>Pseudomonadati</taxon>
        <taxon>Bacteroidota</taxon>
        <taxon>Bacteroidia</taxon>
        <taxon>Bacteroidales</taxon>
        <taxon>Odoribacteraceae</taxon>
        <taxon>Odoribacter</taxon>
    </lineage>
</organism>
<dbReference type="AlphaFoldDB" id="A0AAW5CAA0"/>
<protein>
    <submittedName>
        <fullName evidence="2">Transglutaminase-like domain-containing protein</fullName>
    </submittedName>
</protein>
<dbReference type="RefSeq" id="WP_095074732.1">
    <property type="nucleotide sequence ID" value="NZ_JABWDG010000008.1"/>
</dbReference>
<dbReference type="Pfam" id="PF01841">
    <property type="entry name" value="Transglut_core"/>
    <property type="match status" value="1"/>
</dbReference>
<evidence type="ECO:0000313" key="3">
    <source>
        <dbReference type="Proteomes" id="UP001199750"/>
    </source>
</evidence>
<proteinExistence type="predicted"/>
<dbReference type="InterPro" id="IPR038765">
    <property type="entry name" value="Papain-like_cys_pep_sf"/>
</dbReference>
<dbReference type="SUPFAM" id="SSF54001">
    <property type="entry name" value="Cysteine proteinases"/>
    <property type="match status" value="1"/>
</dbReference>
<dbReference type="PROSITE" id="PS51257">
    <property type="entry name" value="PROKAR_LIPOPROTEIN"/>
    <property type="match status" value="1"/>
</dbReference>
<dbReference type="InterPro" id="IPR002931">
    <property type="entry name" value="Transglutaminase-like"/>
</dbReference>
<name>A0AAW5CAA0_9BACT</name>
<feature type="domain" description="Transglutaminase-like" evidence="1">
    <location>
        <begin position="192"/>
        <end position="264"/>
    </location>
</feature>
<reference evidence="2" key="1">
    <citation type="submission" date="2022-01" db="EMBL/GenBank/DDBJ databases">
        <title>Collection of gut derived symbiotic bacterial strains cultured from healthy donors.</title>
        <authorList>
            <person name="Lin H."/>
            <person name="Kohout C."/>
            <person name="Waligurski E."/>
            <person name="Pamer E.G."/>
        </authorList>
    </citation>
    <scope>NUCLEOTIDE SEQUENCE</scope>
    <source>
        <strain evidence="2">DFI.1.149</strain>
    </source>
</reference>
<dbReference type="PANTHER" id="PTHR35532:SF5">
    <property type="entry name" value="CARBOHYDRATE-BINDING DOMAIN-CONTAINING PROTEIN"/>
    <property type="match status" value="1"/>
</dbReference>
<dbReference type="EMBL" id="JAKNDN010000011">
    <property type="protein sequence ID" value="MCG4959576.1"/>
    <property type="molecule type" value="Genomic_DNA"/>
</dbReference>
<accession>A0AAW5CAA0</accession>
<evidence type="ECO:0000313" key="2">
    <source>
        <dbReference type="EMBL" id="MCG4959576.1"/>
    </source>
</evidence>